<gene>
    <name evidence="1" type="ordered locus">VIT_19s0014g03340</name>
</gene>
<dbReference type="PaxDb" id="29760-VIT_19s0014g03340.t01"/>
<dbReference type="AlphaFoldDB" id="F6H279"/>
<evidence type="ECO:0000313" key="2">
    <source>
        <dbReference type="Proteomes" id="UP000009183"/>
    </source>
</evidence>
<dbReference type="InParanoid" id="F6H279"/>
<dbReference type="STRING" id="29760.F6H279"/>
<evidence type="ECO:0000313" key="1">
    <source>
        <dbReference type="EMBL" id="CCB46375.1"/>
    </source>
</evidence>
<protein>
    <submittedName>
        <fullName evidence="1">Uncharacterized protein</fullName>
    </submittedName>
</protein>
<proteinExistence type="predicted"/>
<accession>F6H279</accession>
<dbReference type="HOGENOM" id="CLU_3352098_0_0_1"/>
<keyword evidence="2" id="KW-1185">Reference proteome</keyword>
<dbReference type="EMBL" id="FN595229">
    <property type="protein sequence ID" value="CCB46375.1"/>
    <property type="molecule type" value="Genomic_DNA"/>
</dbReference>
<reference evidence="2" key="1">
    <citation type="journal article" date="2007" name="Nature">
        <title>The grapevine genome sequence suggests ancestral hexaploidization in major angiosperm phyla.</title>
        <authorList>
            <consortium name="The French-Italian Public Consortium for Grapevine Genome Characterization."/>
            <person name="Jaillon O."/>
            <person name="Aury J.-M."/>
            <person name="Noel B."/>
            <person name="Policriti A."/>
            <person name="Clepet C."/>
            <person name="Casagrande A."/>
            <person name="Choisne N."/>
            <person name="Aubourg S."/>
            <person name="Vitulo N."/>
            <person name="Jubin C."/>
            <person name="Vezzi A."/>
            <person name="Legeai F."/>
            <person name="Hugueney P."/>
            <person name="Dasilva C."/>
            <person name="Horner D."/>
            <person name="Mica E."/>
            <person name="Jublot D."/>
            <person name="Poulain J."/>
            <person name="Bruyere C."/>
            <person name="Billault A."/>
            <person name="Segurens B."/>
            <person name="Gouyvenoux M."/>
            <person name="Ugarte E."/>
            <person name="Cattonaro F."/>
            <person name="Anthouard V."/>
            <person name="Vico V."/>
            <person name="Del Fabbro C."/>
            <person name="Alaux M."/>
            <person name="Di Gaspero G."/>
            <person name="Dumas V."/>
            <person name="Felice N."/>
            <person name="Paillard S."/>
            <person name="Juman I."/>
            <person name="Moroldo M."/>
            <person name="Scalabrin S."/>
            <person name="Canaguier A."/>
            <person name="Le Clainche I."/>
            <person name="Malacrida G."/>
            <person name="Durand E."/>
            <person name="Pesole G."/>
            <person name="Laucou V."/>
            <person name="Chatelet P."/>
            <person name="Merdinoglu D."/>
            <person name="Delledonne M."/>
            <person name="Pezzotti M."/>
            <person name="Lecharny A."/>
            <person name="Scarpelli C."/>
            <person name="Artiguenave F."/>
            <person name="Pe M.E."/>
            <person name="Valle G."/>
            <person name="Morgante M."/>
            <person name="Caboche M."/>
            <person name="Adam-Blondon A.-F."/>
            <person name="Weissenbach J."/>
            <person name="Quetier F."/>
            <person name="Wincker P."/>
        </authorList>
    </citation>
    <scope>NUCLEOTIDE SEQUENCE [LARGE SCALE GENOMIC DNA]</scope>
    <source>
        <strain evidence="2">cv. Pinot noir / PN40024</strain>
    </source>
</reference>
<name>F6H279_VITVI</name>
<organism evidence="1 2">
    <name type="scientific">Vitis vinifera</name>
    <name type="common">Grape</name>
    <dbReference type="NCBI Taxonomy" id="29760"/>
    <lineage>
        <taxon>Eukaryota</taxon>
        <taxon>Viridiplantae</taxon>
        <taxon>Streptophyta</taxon>
        <taxon>Embryophyta</taxon>
        <taxon>Tracheophyta</taxon>
        <taxon>Spermatophyta</taxon>
        <taxon>Magnoliopsida</taxon>
        <taxon>eudicotyledons</taxon>
        <taxon>Gunneridae</taxon>
        <taxon>Pentapetalae</taxon>
        <taxon>rosids</taxon>
        <taxon>Vitales</taxon>
        <taxon>Vitaceae</taxon>
        <taxon>Viteae</taxon>
        <taxon>Vitis</taxon>
    </lineage>
</organism>
<sequence>MCFVMNPILIDFKVMSNCLKVTVGFDHAFNLVANMGGMGFI</sequence>
<dbReference type="Proteomes" id="UP000009183">
    <property type="component" value="Chromosome 19"/>
</dbReference>